<dbReference type="RefSeq" id="WP_142897445.1">
    <property type="nucleotide sequence ID" value="NZ_ML660056.1"/>
</dbReference>
<dbReference type="Gene3D" id="3.40.50.300">
    <property type="entry name" value="P-loop containing nucleotide triphosphate hydrolases"/>
    <property type="match status" value="1"/>
</dbReference>
<dbReference type="AlphaFoldDB" id="A0A545TPZ4"/>
<name>A0A545TPZ4_9PROT</name>
<dbReference type="GO" id="GO:0006261">
    <property type="term" value="P:DNA-templated DNA replication"/>
    <property type="evidence" value="ECO:0007669"/>
    <property type="project" value="TreeGrafter"/>
</dbReference>
<sequence>MARAASAPEIETLAPRENAELIGHPAAEQRLLTAYESERLPHAWLIHGPRGIGKATLAFRFARFVLNGGSSAPGLFGGAPDGLSLDAANEVFRRVASGGHGDLMTVERGVDPKGKMRSVIPVEDARNVVSFLRKTSTEGGWRVVIVDPIDDMNVSATNALLKILEEPPNDVLLLLISHQPARLLPTIHSRCCHLPLAPLAEDSVLSLLQQHRPELDPAEAQALARLAEGSIGNALQLHAIGGLELYKALMDLISHLPRLDVVKLQAFGDQLARDSGGETFRTGMELLLWWLARMINGGARGQMPAPVVEGEGEIMARLLDRRPLAQWLTLWDKTSALYNAADRANLDRKHVVISVFSEIEALTA</sequence>
<dbReference type="SUPFAM" id="SSF52540">
    <property type="entry name" value="P-loop containing nucleoside triphosphate hydrolases"/>
    <property type="match status" value="1"/>
</dbReference>
<dbReference type="Proteomes" id="UP000315252">
    <property type="component" value="Unassembled WGS sequence"/>
</dbReference>
<proteinExistence type="predicted"/>
<reference evidence="1 2" key="1">
    <citation type="submission" date="2019-06" db="EMBL/GenBank/DDBJ databases">
        <title>Whole genome sequence for Rhodospirillaceae sp. R148.</title>
        <authorList>
            <person name="Wang G."/>
        </authorList>
    </citation>
    <scope>NUCLEOTIDE SEQUENCE [LARGE SCALE GENOMIC DNA]</scope>
    <source>
        <strain evidence="1 2">R148</strain>
    </source>
</reference>
<gene>
    <name evidence="1" type="ORF">FKG95_16305</name>
</gene>
<keyword evidence="2" id="KW-1185">Reference proteome</keyword>
<protein>
    <submittedName>
        <fullName evidence="1">DNA polymerase III subunit delta</fullName>
        <ecNumber evidence="1">2.7.7.7</ecNumber>
    </submittedName>
</protein>
<comment type="caution">
    <text evidence="1">The sequence shown here is derived from an EMBL/GenBank/DDBJ whole genome shotgun (WGS) entry which is preliminary data.</text>
</comment>
<dbReference type="Pfam" id="PF13177">
    <property type="entry name" value="DNA_pol3_delta2"/>
    <property type="match status" value="1"/>
</dbReference>
<organism evidence="1 2">
    <name type="scientific">Denitrobaculum tricleocarpae</name>
    <dbReference type="NCBI Taxonomy" id="2591009"/>
    <lineage>
        <taxon>Bacteria</taxon>
        <taxon>Pseudomonadati</taxon>
        <taxon>Pseudomonadota</taxon>
        <taxon>Alphaproteobacteria</taxon>
        <taxon>Rhodospirillales</taxon>
        <taxon>Rhodospirillaceae</taxon>
        <taxon>Denitrobaculum</taxon>
    </lineage>
</organism>
<dbReference type="NCBIfam" id="NF005677">
    <property type="entry name" value="PRK07471.1"/>
    <property type="match status" value="1"/>
</dbReference>
<evidence type="ECO:0000313" key="1">
    <source>
        <dbReference type="EMBL" id="TQV79221.1"/>
    </source>
</evidence>
<keyword evidence="1" id="KW-0808">Transferase</keyword>
<dbReference type="GO" id="GO:0003887">
    <property type="term" value="F:DNA-directed DNA polymerase activity"/>
    <property type="evidence" value="ECO:0007669"/>
    <property type="project" value="UniProtKB-EC"/>
</dbReference>
<dbReference type="EC" id="2.7.7.7" evidence="1"/>
<dbReference type="PANTHER" id="PTHR11669:SF8">
    <property type="entry name" value="DNA POLYMERASE III SUBUNIT DELTA"/>
    <property type="match status" value="1"/>
</dbReference>
<accession>A0A545TPZ4</accession>
<dbReference type="PANTHER" id="PTHR11669">
    <property type="entry name" value="REPLICATION FACTOR C / DNA POLYMERASE III GAMMA-TAU SUBUNIT"/>
    <property type="match status" value="1"/>
</dbReference>
<dbReference type="InterPro" id="IPR027417">
    <property type="entry name" value="P-loop_NTPase"/>
</dbReference>
<dbReference type="InterPro" id="IPR050238">
    <property type="entry name" value="DNA_Rep/Repair_Clamp_Loader"/>
</dbReference>
<dbReference type="GO" id="GO:0009360">
    <property type="term" value="C:DNA polymerase III complex"/>
    <property type="evidence" value="ECO:0007669"/>
    <property type="project" value="TreeGrafter"/>
</dbReference>
<dbReference type="EMBL" id="VHSH01000005">
    <property type="protein sequence ID" value="TQV79221.1"/>
    <property type="molecule type" value="Genomic_DNA"/>
</dbReference>
<keyword evidence="1" id="KW-0548">Nucleotidyltransferase</keyword>
<evidence type="ECO:0000313" key="2">
    <source>
        <dbReference type="Proteomes" id="UP000315252"/>
    </source>
</evidence>
<dbReference type="OrthoDB" id="9811073at2"/>